<keyword evidence="1" id="KW-0732">Signal</keyword>
<feature type="chain" id="PRO_5012177791" description="DUF2946 domain-containing protein" evidence="1">
    <location>
        <begin position="24"/>
        <end position="127"/>
    </location>
</feature>
<name>A0A2A2F6Y7_9GAMM</name>
<protein>
    <recommendedName>
        <fullName evidence="4">DUF2946 domain-containing protein</fullName>
    </recommendedName>
</protein>
<reference evidence="2 3" key="1">
    <citation type="submission" date="2017-08" db="EMBL/GenBank/DDBJ databases">
        <title>Halovibrio sewagensis sp. nov., isolated from wastewater of high salinity.</title>
        <authorList>
            <person name="Dong X."/>
            <person name="Zhang G."/>
        </authorList>
    </citation>
    <scope>NUCLEOTIDE SEQUENCE [LARGE SCALE GENOMIC DNA]</scope>
    <source>
        <strain evidence="2 3">YL5-2</strain>
    </source>
</reference>
<evidence type="ECO:0008006" key="4">
    <source>
        <dbReference type="Google" id="ProtNLM"/>
    </source>
</evidence>
<accession>A0A2A2F6Y7</accession>
<organism evidence="2 3">
    <name type="scientific">Halovibrio salipaludis</name>
    <dbReference type="NCBI Taxonomy" id="2032626"/>
    <lineage>
        <taxon>Bacteria</taxon>
        <taxon>Pseudomonadati</taxon>
        <taxon>Pseudomonadota</taxon>
        <taxon>Gammaproteobacteria</taxon>
        <taxon>Oceanospirillales</taxon>
        <taxon>Halomonadaceae</taxon>
        <taxon>Halovibrio</taxon>
    </lineage>
</organism>
<proteinExistence type="predicted"/>
<dbReference type="RefSeq" id="WP_095617334.1">
    <property type="nucleotide sequence ID" value="NZ_NSKD01000003.1"/>
</dbReference>
<feature type="signal peptide" evidence="1">
    <location>
        <begin position="1"/>
        <end position="23"/>
    </location>
</feature>
<evidence type="ECO:0000313" key="2">
    <source>
        <dbReference type="EMBL" id="PAU80494.1"/>
    </source>
</evidence>
<evidence type="ECO:0000256" key="1">
    <source>
        <dbReference type="SAM" id="SignalP"/>
    </source>
</evidence>
<dbReference type="EMBL" id="NSKD01000003">
    <property type="protein sequence ID" value="PAU80494.1"/>
    <property type="molecule type" value="Genomic_DNA"/>
</dbReference>
<sequence>MRYACRAINVLLLLALAFRIAVPAGFMPAPVSGHGAAWLVPCPSDATSAEWLAGLSGKQAHHEHGDHSAHAAFEACEFGSFSTLNAPTEAVASSLGAPALPTDTRALTQPLYKAPYPRAGRTRAPPV</sequence>
<keyword evidence="3" id="KW-1185">Reference proteome</keyword>
<comment type="caution">
    <text evidence="2">The sequence shown here is derived from an EMBL/GenBank/DDBJ whole genome shotgun (WGS) entry which is preliminary data.</text>
</comment>
<dbReference type="AlphaFoldDB" id="A0A2A2F6Y7"/>
<gene>
    <name evidence="2" type="ORF">CK501_08610</name>
</gene>
<evidence type="ECO:0000313" key="3">
    <source>
        <dbReference type="Proteomes" id="UP000218896"/>
    </source>
</evidence>
<dbReference type="Proteomes" id="UP000218896">
    <property type="component" value="Unassembled WGS sequence"/>
</dbReference>